<evidence type="ECO:0000313" key="11">
    <source>
        <dbReference type="EnsemblMetazoa" id="AATE004057-PA.1"/>
    </source>
</evidence>
<evidence type="ECO:0000256" key="6">
    <source>
        <dbReference type="ARBA" id="ARBA00034116"/>
    </source>
</evidence>
<feature type="coiled-coil region" evidence="8">
    <location>
        <begin position="136"/>
        <end position="163"/>
    </location>
</feature>
<sequence>LRSIFCFSAARLTSEQEPFNKQPSIVTLFSLLSGSEQTRMPNRSKPSKNFVKDQAKLKYTNDLPPKQHRPGIYNRHHPQECDLLLRWRPIHLQRDDPFEEKHVVRIMNKDNIRNLLIPNKDTSVYPSFWSKEEYERMQNKAKLKTLEDRLAQFKANEVEKKKMLEASERRKKRLQEIDRERQQKGGKASNILEDGGGDRDSDTSPRKIIDRAFLAKQEQEEEVKRANRIILAAKCHIIRDAQIAEKQEIERELRTEELRLEKMMLQENEKALKEEEKKREVNKVLTTQHSEEIRNQLLEREKMRLKEAERIEEEARVLKQAQMALLEEEKRREKERHDRVNDVRCGLKKAYELSAYYKQVEFEEQRIAELKIQEYMRQRMERQKKLEFERKIAAEVREKEHDRMLKIQQKLLDTKSEKNDMDLRRGQEHIEREFRRREKEAAIKKKDLEQQLAVARAAQLEAVKTERAMQLARDELEHKKTIEKLKEEEAKEMEQKRKQLKLRERYREEIIQQMNLKDQERREKERIARNEQQAILAAEKKRDKNIKTIIANKIKMMKESQVPERFIKDVERQLNLGK</sequence>
<comment type="similarity">
    <text evidence="6">Belongs to the CFAP45 family.</text>
</comment>
<feature type="coiled-coil region" evidence="8">
    <location>
        <begin position="209"/>
        <end position="373"/>
    </location>
</feature>
<dbReference type="EnsemblMetazoa" id="AATE004057-RA">
    <property type="protein sequence ID" value="AATE004057-PA.1"/>
    <property type="gene ID" value="AATE004057"/>
</dbReference>
<dbReference type="PANTHER" id="PTHR15504:SF0">
    <property type="entry name" value="CILIA- AND FLAGELLA-ASSOCIATED PROTEIN 45"/>
    <property type="match status" value="1"/>
</dbReference>
<dbReference type="Pfam" id="PF13868">
    <property type="entry name" value="TPH"/>
    <property type="match status" value="1"/>
</dbReference>
<organism evidence="11">
    <name type="scientific">Anopheles atroparvus</name>
    <name type="common">European mosquito</name>
    <dbReference type="NCBI Taxonomy" id="41427"/>
    <lineage>
        <taxon>Eukaryota</taxon>
        <taxon>Metazoa</taxon>
        <taxon>Ecdysozoa</taxon>
        <taxon>Arthropoda</taxon>
        <taxon>Hexapoda</taxon>
        <taxon>Insecta</taxon>
        <taxon>Pterygota</taxon>
        <taxon>Neoptera</taxon>
        <taxon>Endopterygota</taxon>
        <taxon>Diptera</taxon>
        <taxon>Nematocera</taxon>
        <taxon>Culicoidea</taxon>
        <taxon>Culicidae</taxon>
        <taxon>Anophelinae</taxon>
        <taxon>Anopheles</taxon>
    </lineage>
</organism>
<feature type="compositionally biased region" description="Basic and acidic residues" evidence="9">
    <location>
        <begin position="164"/>
        <end position="183"/>
    </location>
</feature>
<dbReference type="AlphaFoldDB" id="A0A182IRE9"/>
<accession>A0A182IRE9</accession>
<feature type="region of interest" description="Disordered" evidence="9">
    <location>
        <begin position="164"/>
        <end position="205"/>
    </location>
</feature>
<keyword evidence="5" id="KW-0966">Cell projection</keyword>
<dbReference type="VEuPathDB" id="VectorBase:AATE004057"/>
<protein>
    <recommendedName>
        <fullName evidence="7">Cilia- and flagella-associated protein 45</fullName>
    </recommendedName>
</protein>
<dbReference type="STRING" id="41427.A0A182IRE9"/>
<keyword evidence="4" id="KW-0969">Cilium</keyword>
<evidence type="ECO:0000256" key="3">
    <source>
        <dbReference type="ARBA" id="ARBA00023054"/>
    </source>
</evidence>
<name>A0A182IRE9_ANOAO</name>
<evidence type="ECO:0000259" key="10">
    <source>
        <dbReference type="Pfam" id="PF13868"/>
    </source>
</evidence>
<evidence type="ECO:0000256" key="5">
    <source>
        <dbReference type="ARBA" id="ARBA00023273"/>
    </source>
</evidence>
<evidence type="ECO:0000256" key="1">
    <source>
        <dbReference type="ARBA" id="ARBA00004230"/>
    </source>
</evidence>
<evidence type="ECO:0000256" key="8">
    <source>
        <dbReference type="SAM" id="Coils"/>
    </source>
</evidence>
<keyword evidence="3 8" id="KW-0175">Coiled coil</keyword>
<evidence type="ECO:0000256" key="9">
    <source>
        <dbReference type="SAM" id="MobiDB-lite"/>
    </source>
</evidence>
<keyword evidence="2" id="KW-0282">Flagellum</keyword>
<dbReference type="GO" id="GO:0031514">
    <property type="term" value="C:motile cilium"/>
    <property type="evidence" value="ECO:0007669"/>
    <property type="project" value="UniProtKB-SubCell"/>
</dbReference>
<reference evidence="11" key="1">
    <citation type="submission" date="2022-08" db="UniProtKB">
        <authorList>
            <consortium name="EnsemblMetazoa"/>
        </authorList>
    </citation>
    <scope>IDENTIFICATION</scope>
    <source>
        <strain evidence="11">EBRO</strain>
    </source>
</reference>
<dbReference type="InterPro" id="IPR043597">
    <property type="entry name" value="TPH_dom"/>
</dbReference>
<dbReference type="InterPro" id="IPR033253">
    <property type="entry name" value="CFAP45"/>
</dbReference>
<dbReference type="PANTHER" id="PTHR15504">
    <property type="entry name" value="NASOPHARYNGEAL EPITHELIUM SPECIFIC PROTEIN 1"/>
    <property type="match status" value="1"/>
</dbReference>
<proteinExistence type="inferred from homology"/>
<feature type="compositionally biased region" description="Basic and acidic residues" evidence="9">
    <location>
        <begin position="196"/>
        <end position="205"/>
    </location>
</feature>
<evidence type="ECO:0000256" key="7">
    <source>
        <dbReference type="ARBA" id="ARBA00034142"/>
    </source>
</evidence>
<evidence type="ECO:0000256" key="4">
    <source>
        <dbReference type="ARBA" id="ARBA00023069"/>
    </source>
</evidence>
<feature type="domain" description="Trichohyalin-plectin-homology" evidence="10">
    <location>
        <begin position="217"/>
        <end position="564"/>
    </location>
</feature>
<evidence type="ECO:0000256" key="2">
    <source>
        <dbReference type="ARBA" id="ARBA00022846"/>
    </source>
</evidence>
<comment type="subcellular location">
    <subcellularLocation>
        <location evidence="1">Cell projection</location>
        <location evidence="1">Cilium</location>
        <location evidence="1">Flagellum</location>
    </subcellularLocation>
</comment>
<feature type="coiled-coil region" evidence="8">
    <location>
        <begin position="431"/>
        <end position="541"/>
    </location>
</feature>